<organism evidence="3 4">
    <name type="scientific">Eleusine coracana subsp. coracana</name>
    <dbReference type="NCBI Taxonomy" id="191504"/>
    <lineage>
        <taxon>Eukaryota</taxon>
        <taxon>Viridiplantae</taxon>
        <taxon>Streptophyta</taxon>
        <taxon>Embryophyta</taxon>
        <taxon>Tracheophyta</taxon>
        <taxon>Spermatophyta</taxon>
        <taxon>Magnoliopsida</taxon>
        <taxon>Liliopsida</taxon>
        <taxon>Poales</taxon>
        <taxon>Poaceae</taxon>
        <taxon>PACMAD clade</taxon>
        <taxon>Chloridoideae</taxon>
        <taxon>Cynodonteae</taxon>
        <taxon>Eleusininae</taxon>
        <taxon>Eleusine</taxon>
    </lineage>
</organism>
<dbReference type="Pfam" id="PF07460">
    <property type="entry name" value="NUMOD3"/>
    <property type="match status" value="1"/>
</dbReference>
<evidence type="ECO:0000259" key="2">
    <source>
        <dbReference type="Pfam" id="PF07460"/>
    </source>
</evidence>
<name>A0AAV5DYV2_ELECO</name>
<dbReference type="InterPro" id="IPR003611">
    <property type="entry name" value="NUMOD3"/>
</dbReference>
<dbReference type="AlphaFoldDB" id="A0AAV5DYV2"/>
<keyword evidence="4" id="KW-1185">Reference proteome</keyword>
<proteinExistence type="predicted"/>
<gene>
    <name evidence="3" type="primary">gb02260</name>
    <name evidence="3" type="ORF">PR202_gb02260</name>
</gene>
<feature type="domain" description="Nuclease associated modular" evidence="2">
    <location>
        <begin position="134"/>
        <end position="163"/>
    </location>
</feature>
<dbReference type="GO" id="GO:0003677">
    <property type="term" value="F:DNA binding"/>
    <property type="evidence" value="ECO:0007669"/>
    <property type="project" value="InterPro"/>
</dbReference>
<sequence>MSNSNRTETEIRSSTHRPPTAACPLIFLLGEGDGANLRNNGDNRPLCQKRFRESSQLVRCREFILSQSSLKELTCEELAYEMDEQQSHHSSCPASFSSLQIDLMKQAQDHQCHQPKNPVDDAYFAGLSEKEIERRRKIGAANKGKVPWTKGRKWSEEHKKLIRQRTAEALRNPKVRKKMLGHRQLHRQESKEKISTALRKIWESRVVSVKSRQKVLQIWSNSIAEAAKEGDHSQDKLDWDSYDRIKLKMISMFLWNKEREWIIKKLKKVVAKTVARKLQAETKKIKPRGTKKTKPGKLLPHKSDAQLTRVVVSTRPKLKERLTKWHGRKKELETVISSRTRKGGQQNPTRRKRTAEWRGDVDLVEKLEPKEDMEYVNCIPISTGLLTKPDAAVVYDGVGIKQSPSPMVKSTEPSNLVVKIPPESSKEHGVMWSTSPDRLEDPGKTFQYSNCPGSPSISESGSDIYNKREVIQKLRQQLKSRDEMIMEMQAQIADLKNSLSIQVTQNTNLQSQLDATNRDLFESEREIQHLRKIIADHCVAEALLHDKPFQAAQWQSNSTNGHVNGYSDSSVDDPELHCNGTEKKKGEAERLEMLKSEVGELKEVIEGKDFLLQSYKEQKVELCSKIRELQEKLSAQVPNIL</sequence>
<comment type="caution">
    <text evidence="3">The sequence shown here is derived from an EMBL/GenBank/DDBJ whole genome shotgun (WGS) entry which is preliminary data.</text>
</comment>
<keyword evidence="1" id="KW-0175">Coiled coil</keyword>
<dbReference type="Proteomes" id="UP001054889">
    <property type="component" value="Unassembled WGS sequence"/>
</dbReference>
<reference evidence="3" key="2">
    <citation type="submission" date="2021-12" db="EMBL/GenBank/DDBJ databases">
        <title>Resequencing data analysis of finger millet.</title>
        <authorList>
            <person name="Hatakeyama M."/>
            <person name="Aluri S."/>
            <person name="Balachadran M.T."/>
            <person name="Sivarajan S.R."/>
            <person name="Poveda L."/>
            <person name="Shimizu-Inatsugi R."/>
            <person name="Schlapbach R."/>
            <person name="Sreeman S.M."/>
            <person name="Shimizu K.K."/>
        </authorList>
    </citation>
    <scope>NUCLEOTIDE SEQUENCE</scope>
</reference>
<feature type="coiled-coil region" evidence="1">
    <location>
        <begin position="471"/>
        <end position="526"/>
    </location>
</feature>
<dbReference type="EMBL" id="BQKI01000071">
    <property type="protein sequence ID" value="GJN15357.1"/>
    <property type="molecule type" value="Genomic_DNA"/>
</dbReference>
<dbReference type="PANTHER" id="PTHR34462:SF4">
    <property type="entry name" value="TERNARY COMPLEX FACTOR MIP1 LEUCINE-ZIPPER DOMAIN-CONTAINING PROTEIN"/>
    <property type="match status" value="1"/>
</dbReference>
<evidence type="ECO:0000256" key="1">
    <source>
        <dbReference type="SAM" id="Coils"/>
    </source>
</evidence>
<dbReference type="PANTHER" id="PTHR34462">
    <property type="entry name" value="OS05G0587400 PROTEIN"/>
    <property type="match status" value="1"/>
</dbReference>
<evidence type="ECO:0000313" key="4">
    <source>
        <dbReference type="Proteomes" id="UP001054889"/>
    </source>
</evidence>
<reference evidence="3" key="1">
    <citation type="journal article" date="2018" name="DNA Res.">
        <title>Multiple hybrid de novo genome assembly of finger millet, an orphan allotetraploid crop.</title>
        <authorList>
            <person name="Hatakeyama M."/>
            <person name="Aluri S."/>
            <person name="Balachadran M.T."/>
            <person name="Sivarajan S.R."/>
            <person name="Patrignani A."/>
            <person name="Gruter S."/>
            <person name="Poveda L."/>
            <person name="Shimizu-Inatsugi R."/>
            <person name="Baeten J."/>
            <person name="Francoijs K.J."/>
            <person name="Nataraja K.N."/>
            <person name="Reddy Y.A.N."/>
            <person name="Phadnis S."/>
            <person name="Ravikumar R.L."/>
            <person name="Schlapbach R."/>
            <person name="Sreeman S.M."/>
            <person name="Shimizu K.K."/>
        </authorList>
    </citation>
    <scope>NUCLEOTIDE SEQUENCE</scope>
</reference>
<accession>A0AAV5DYV2</accession>
<evidence type="ECO:0000313" key="3">
    <source>
        <dbReference type="EMBL" id="GJN15357.1"/>
    </source>
</evidence>
<protein>
    <recommendedName>
        <fullName evidence="2">Nuclease associated modular domain-containing protein</fullName>
    </recommendedName>
</protein>